<name>A0ACB5SUX8_AMBMO</name>
<sequence>MSFFKPKKSLEKTKSDDPFTATQTLESSLYIDDEDPSDDFYLKGSSLKTKLDNYNQLISKIRDQAIKLDTLDNTVFRSDLTYTFKELESLQTSIRFDFSTLSKSLDLTSLKKVNYYNDLVKLLSQHIPSAKSTFQLYRVNYLQYLQSNYGAHPHGNDFELYIRNLSDDGQYSEELKKQRTDPERDIVTHLRSASLEISAIESFFESLNIIESELVQKKYEGEMDATRGMNVNQSSKYGAVPSGATNPNDGYLSSQQKKRNKRKRLIIVLCLMFLILLGVGLGAGLGVTQSHKSHDDDNDKDSSDSSNKSVSKSTDSDDSSSSSSGAYFANPYKSSKSSSSSNSNKATFVNPYLNGGKSAKGAKSHKSTTTSSSSSKGVVFAKPSLNKSKSSSSGKSATFGKNVFNGSMKEATANQGKAKSKNNGSTSSGKLAMNKAVFNKANTMNKARQANQRKKNLVPVNN</sequence>
<evidence type="ECO:0000313" key="2">
    <source>
        <dbReference type="Proteomes" id="UP001165064"/>
    </source>
</evidence>
<dbReference type="EMBL" id="BSXS01000714">
    <property type="protein sequence ID" value="GME73615.1"/>
    <property type="molecule type" value="Genomic_DNA"/>
</dbReference>
<organism evidence="1 2">
    <name type="scientific">Ambrosiozyma monospora</name>
    <name type="common">Yeast</name>
    <name type="synonym">Endomycopsis monosporus</name>
    <dbReference type="NCBI Taxonomy" id="43982"/>
    <lineage>
        <taxon>Eukaryota</taxon>
        <taxon>Fungi</taxon>
        <taxon>Dikarya</taxon>
        <taxon>Ascomycota</taxon>
        <taxon>Saccharomycotina</taxon>
        <taxon>Pichiomycetes</taxon>
        <taxon>Pichiales</taxon>
        <taxon>Pichiaceae</taxon>
        <taxon>Ambrosiozyma</taxon>
    </lineage>
</organism>
<evidence type="ECO:0000313" key="1">
    <source>
        <dbReference type="EMBL" id="GME73615.1"/>
    </source>
</evidence>
<proteinExistence type="predicted"/>
<keyword evidence="2" id="KW-1185">Reference proteome</keyword>
<protein>
    <submittedName>
        <fullName evidence="1">Unnamed protein product</fullName>
    </submittedName>
</protein>
<comment type="caution">
    <text evidence="1">The sequence shown here is derived from an EMBL/GenBank/DDBJ whole genome shotgun (WGS) entry which is preliminary data.</text>
</comment>
<dbReference type="Proteomes" id="UP001165064">
    <property type="component" value="Unassembled WGS sequence"/>
</dbReference>
<accession>A0ACB5SUX8</accession>
<gene>
    <name evidence="1" type="ORF">Amon02_000147300</name>
</gene>
<reference evidence="1" key="1">
    <citation type="submission" date="2023-04" db="EMBL/GenBank/DDBJ databases">
        <title>Ambrosiozyma monospora NBRC 10751.</title>
        <authorList>
            <person name="Ichikawa N."/>
            <person name="Sato H."/>
            <person name="Tonouchi N."/>
        </authorList>
    </citation>
    <scope>NUCLEOTIDE SEQUENCE</scope>
    <source>
        <strain evidence="1">NBRC 10751</strain>
    </source>
</reference>